<dbReference type="KEGG" id="mclo:DK849_00360"/>
<evidence type="ECO:0000256" key="3">
    <source>
        <dbReference type="SAM" id="SignalP"/>
    </source>
</evidence>
<dbReference type="Proteomes" id="UP000249865">
    <property type="component" value="Chromosome"/>
</dbReference>
<evidence type="ECO:0000256" key="2">
    <source>
        <dbReference type="SAM" id="MobiDB-lite"/>
    </source>
</evidence>
<keyword evidence="3" id="KW-0732">Signal</keyword>
<dbReference type="NCBIfam" id="NF045847">
    <property type="entry name" value="MGA1079_SerProt"/>
    <property type="match status" value="1"/>
</dbReference>
<sequence>MSKNSKWTKLLFPILTISSLPLISVACDRKDKPVTPTPEPQPEPNPNPSNPEQPVNPNPTPEPQPEPEIPVNPGTDIDENNAELLSKKKQELWDLIEEYNNLRQEYFRLVGKLSIENEKSYPYYSLKILIGDPKLSEVIEAYEGLSKTKEALLNDIEPLKTRGMLYYLNELSNLRSKLLYNKYILMEYEQDVTKYDELLNVYYEKTSSTDFWEISAYYTNVDLAAYEAERQATKVKIEWYSSKKLAFDELMNNLALLKSKYIEHNYLDDSFDDVENITWNDKESRVDVLNKISDLEEKYNKLNDRFERLLSSENEIRNTLIEKIKPSLANYEAIVPNLDILSIDNNNISAYVKNLKTGDDSVVIKDISIDENDNHILNITYGISYYIDTKREFTITKQIIFNKDIQPKLDAIVYENLDELFDINYDKLSQSYLSNLRDDIEQLFIKKHNIVNKYFEYMMDIDSIQYRDNKIFADIQFINKNKVLKTITLSSNQTVSFLDEATKNIRFNFSDEFKASQYYLNGMESSNRINYYLLNFVNPEVQRLSKSLTFLNLVNNGFEGEQILTYDEKIDILNRFLKSFVQLDSTSHINQEAIANWEITNIDNEFIYKIDNSSNTLKFAVLVTSATGAQYKSHIDVRSKDYAKIIEDSNNEKEILKLISSSTAGNIFKTFEYDEITNSDVIASVGYAHFNEIFRLPRHGRYALVLQPKYQPKIDDVKGTLTLKFTYTKDGVVVNQNNPANISKEFTLSYFKPLTADDIYPKNSNAWFTDADFTGYEKPPVDIQNKINSINGTDFEYNLTDGKKLIDVDILLKQKAFNKLRYLFNFTGEIAKTDENNGKFGTDGFNKETEIAPTINKEKIHLSTDKETDVNVNSLLKDYFVYYYNVRGGTRNNLGTLTFKLGFIKKTNTNIRFSTTQEITLINLKNDLKTEIYPEVMVNRLTLNDLQLRYENDSYGLWKGLSSYLPTDIVDMFNNEQTRSLLDNLISVREIQKYNNYAIRNSAFKVAEVKLPNNANGTIFIRMKYSENNVEKQGNQWFKISGLKRDGTIDSSNLSNYELAKQLDPKLTTFNHKMTKIFLDDANVYRNRHVELSEQENNWRLESNKREVNWYLSQPQYIKPYLKYNTDFKIQLHLFAGPIVLDDLRSVRIRELNTGINVDFNWSDLINGEVVKHFSYHFDTKNGPIDINATLNIDIRDDYDIRFKLTLDNPEYKFAITDYTKNTRSSLWEVFDASNSEWNTFNPEKAFYIDKYASYINVEYVNNIGNEVFSDTPTNVIDYKNMSYTQENQPLVLYSEGKKDRLFKYDPNQNLFYKFHEGYKFNNEFLHDSYIRDHSVGEILWYKSLAFNRGSTFAISSVSDKNPGLFYFITNNHVIDNPNNTGPQNNSFNGNYLLTRNGNNFENNRDAGFGYWGGLYADYIQALPVWTGRNQINKDGIVTNNFVDLSVFIVDIKKIIEKAKEDGRFQTAKFYEHWFEIPSDMYSPSSLSYNTPFKKYNSTELGFIGYPYGKKAGYIINRVDYTDNRHIFNKQSSFMPTFYNAGNSGTGVIDSNGTYVTTINSGSPLKSLTAWDVYTKEYNYLGLHGHSYSVEDIPQNSLFANILKLNADNPSLYKLNVFTYFIEEE</sequence>
<reference evidence="5" key="1">
    <citation type="submission" date="2018-06" db="EMBL/GenBank/DDBJ databases">
        <title>Complete genome sequences of Mycoplasma anatis, M. anseris and M. cloacale type strains.</title>
        <authorList>
            <person name="Grozner D."/>
            <person name="Forro B."/>
            <person name="Sulyok K.M."/>
            <person name="Marton S."/>
            <person name="Kreizinger Z."/>
            <person name="Banyai K."/>
            <person name="Gyuranecz M."/>
        </authorList>
    </citation>
    <scope>NUCLEOTIDE SEQUENCE [LARGE SCALE GENOMIC DNA]</scope>
    <source>
        <strain evidence="5">NCTC 10199</strain>
    </source>
</reference>
<evidence type="ECO:0000313" key="4">
    <source>
        <dbReference type="EMBL" id="AWX42541.1"/>
    </source>
</evidence>
<accession>A0A2Z4LLB4</accession>
<dbReference type="PROSITE" id="PS51257">
    <property type="entry name" value="PROKAR_LIPOPROTEIN"/>
    <property type="match status" value="1"/>
</dbReference>
<feature type="coiled-coil region" evidence="1">
    <location>
        <begin position="285"/>
        <end position="312"/>
    </location>
</feature>
<keyword evidence="1" id="KW-0175">Coiled coil</keyword>
<organism evidence="4 5">
    <name type="scientific">Metamycoplasma cloacale</name>
    <dbReference type="NCBI Taxonomy" id="92401"/>
    <lineage>
        <taxon>Bacteria</taxon>
        <taxon>Bacillati</taxon>
        <taxon>Mycoplasmatota</taxon>
        <taxon>Mycoplasmoidales</taxon>
        <taxon>Metamycoplasmataceae</taxon>
        <taxon>Metamycoplasma</taxon>
    </lineage>
</organism>
<evidence type="ECO:0000256" key="1">
    <source>
        <dbReference type="SAM" id="Coils"/>
    </source>
</evidence>
<dbReference type="EMBL" id="CP030103">
    <property type="protein sequence ID" value="AWX42541.1"/>
    <property type="molecule type" value="Genomic_DNA"/>
</dbReference>
<feature type="region of interest" description="Disordered" evidence="2">
    <location>
        <begin position="29"/>
        <end position="79"/>
    </location>
</feature>
<feature type="compositionally biased region" description="Pro residues" evidence="2">
    <location>
        <begin position="35"/>
        <end position="70"/>
    </location>
</feature>
<dbReference type="OrthoDB" id="400420at2"/>
<name>A0A2Z4LLB4_9BACT</name>
<feature type="chain" id="PRO_5043680313" evidence="3">
    <location>
        <begin position="27"/>
        <end position="1625"/>
    </location>
</feature>
<feature type="signal peptide" evidence="3">
    <location>
        <begin position="1"/>
        <end position="26"/>
    </location>
</feature>
<protein>
    <submittedName>
        <fullName evidence="4">Uncharacterized protein</fullName>
    </submittedName>
</protein>
<keyword evidence="5" id="KW-1185">Reference proteome</keyword>
<gene>
    <name evidence="4" type="ORF">DK849_00360</name>
</gene>
<dbReference type="RefSeq" id="WP_029330595.1">
    <property type="nucleotide sequence ID" value="NZ_CP030103.1"/>
</dbReference>
<proteinExistence type="predicted"/>
<evidence type="ECO:0000313" key="5">
    <source>
        <dbReference type="Proteomes" id="UP000249865"/>
    </source>
</evidence>